<protein>
    <recommendedName>
        <fullName evidence="3">F-box domain-containing protein</fullName>
    </recommendedName>
</protein>
<evidence type="ECO:0000313" key="1">
    <source>
        <dbReference type="EMBL" id="KAL0955290.1"/>
    </source>
</evidence>
<dbReference type="Proteomes" id="UP001556367">
    <property type="component" value="Unassembled WGS sequence"/>
</dbReference>
<sequence>MSQLPALPVELWQKILDCITGDDRMLTLKAFSLVCKHWLAIARPPVLSTLILKYSRREPQSSRCKLAVQVLTRNPRYIPFVCSLELLFDTTKVAPPILFVDRHLPRLLRMLTHVKDLRLCGRAPFSAIFPPVVDAVRYLVDLSTFQSLDLIYWSIYREDAIFARLLASASKRLATLSFDCMFQRREGTVVSVDRVVNFPLVELPHLTTMHVGYLATIWGAHWASPDLHNSGPWHFNAPNLRSLFFCFSHGALDFVLAGFLPFTWPHNLTRLSISITNFDIATSSPSRPQLNLSRLTNLRHLELRLEAMYCDPGQSWLIVEWATRGLATLPNPSLLESFLLRLDTLSHSISESADTWRNLDKFLAPLAQNGTLSSVIFELRLVTNSYTRRRPIKDFNPIARRIESHMQGLHSAAILQISQPIRRMTTTEE</sequence>
<dbReference type="SUPFAM" id="SSF81383">
    <property type="entry name" value="F-box domain"/>
    <property type="match status" value="1"/>
</dbReference>
<dbReference type="InterPro" id="IPR036047">
    <property type="entry name" value="F-box-like_dom_sf"/>
</dbReference>
<dbReference type="EMBL" id="JASNQZ010000007">
    <property type="protein sequence ID" value="KAL0955290.1"/>
    <property type="molecule type" value="Genomic_DNA"/>
</dbReference>
<comment type="caution">
    <text evidence="1">The sequence shown here is derived from an EMBL/GenBank/DDBJ whole genome shotgun (WGS) entry which is preliminary data.</text>
</comment>
<evidence type="ECO:0008006" key="3">
    <source>
        <dbReference type="Google" id="ProtNLM"/>
    </source>
</evidence>
<evidence type="ECO:0000313" key="2">
    <source>
        <dbReference type="Proteomes" id="UP001556367"/>
    </source>
</evidence>
<organism evidence="1 2">
    <name type="scientific">Hohenbuehelia grisea</name>
    <dbReference type="NCBI Taxonomy" id="104357"/>
    <lineage>
        <taxon>Eukaryota</taxon>
        <taxon>Fungi</taxon>
        <taxon>Dikarya</taxon>
        <taxon>Basidiomycota</taxon>
        <taxon>Agaricomycotina</taxon>
        <taxon>Agaricomycetes</taxon>
        <taxon>Agaricomycetidae</taxon>
        <taxon>Agaricales</taxon>
        <taxon>Pleurotineae</taxon>
        <taxon>Pleurotaceae</taxon>
        <taxon>Hohenbuehelia</taxon>
    </lineage>
</organism>
<proteinExistence type="predicted"/>
<accession>A0ABR3JIJ5</accession>
<gene>
    <name evidence="1" type="ORF">HGRIS_004180</name>
</gene>
<keyword evidence="2" id="KW-1185">Reference proteome</keyword>
<reference evidence="2" key="1">
    <citation type="submission" date="2024-06" db="EMBL/GenBank/DDBJ databases">
        <title>Multi-omics analyses provide insights into the biosynthesis of the anticancer antibiotic pleurotin in Hohenbuehelia grisea.</title>
        <authorList>
            <person name="Weaver J.A."/>
            <person name="Alberti F."/>
        </authorList>
    </citation>
    <scope>NUCLEOTIDE SEQUENCE [LARGE SCALE GENOMIC DNA]</scope>
    <source>
        <strain evidence="2">T-177</strain>
    </source>
</reference>
<name>A0ABR3JIJ5_9AGAR</name>